<comment type="caution">
    <text evidence="2">The sequence shown here is derived from an EMBL/GenBank/DDBJ whole genome shotgun (WGS) entry which is preliminary data.</text>
</comment>
<feature type="transmembrane region" description="Helical" evidence="1">
    <location>
        <begin position="21"/>
        <end position="38"/>
    </location>
</feature>
<name>A0AA41SFU1_PAPNU</name>
<feature type="transmembrane region" description="Helical" evidence="1">
    <location>
        <begin position="116"/>
        <end position="136"/>
    </location>
</feature>
<keyword evidence="1" id="KW-0472">Membrane</keyword>
<sequence>METIRIQILALNMCITNAYKYPVVTMLLILSLCFYTGLEGISIGVEDKEADPWRSLPLYKLYMAPGMGYVLFNLLPDRPFRGPIAYFLASIVACPVGVAIGTRIDATTEGKIADCIFVINAGFGFGIFIYDTIQTVSKGLKPRKPDYLRVFASGLAGVGVFAVMFLV</sequence>
<proteinExistence type="predicted"/>
<protein>
    <submittedName>
        <fullName evidence="2">Uncharacterized protein</fullName>
    </submittedName>
</protein>
<evidence type="ECO:0000313" key="3">
    <source>
        <dbReference type="Proteomes" id="UP001177140"/>
    </source>
</evidence>
<keyword evidence="1" id="KW-0812">Transmembrane</keyword>
<evidence type="ECO:0000313" key="2">
    <source>
        <dbReference type="EMBL" id="MCL7032863.1"/>
    </source>
</evidence>
<dbReference type="Proteomes" id="UP001177140">
    <property type="component" value="Unassembled WGS sequence"/>
</dbReference>
<reference evidence="2" key="1">
    <citation type="submission" date="2022-03" db="EMBL/GenBank/DDBJ databases">
        <title>A functionally conserved STORR gene fusion in Papaver species that diverged 16.8 million years ago.</title>
        <authorList>
            <person name="Catania T."/>
        </authorList>
    </citation>
    <scope>NUCLEOTIDE SEQUENCE</scope>
    <source>
        <strain evidence="2">S-191538</strain>
    </source>
</reference>
<dbReference type="EMBL" id="JAJJMA010127806">
    <property type="protein sequence ID" value="MCL7032863.1"/>
    <property type="molecule type" value="Genomic_DNA"/>
</dbReference>
<keyword evidence="1" id="KW-1133">Transmembrane helix</keyword>
<gene>
    <name evidence="2" type="ORF">MKW94_004847</name>
</gene>
<accession>A0AA41SFU1</accession>
<keyword evidence="3" id="KW-1185">Reference proteome</keyword>
<feature type="transmembrane region" description="Helical" evidence="1">
    <location>
        <begin position="148"/>
        <end position="166"/>
    </location>
</feature>
<organism evidence="2 3">
    <name type="scientific">Papaver nudicaule</name>
    <name type="common">Iceland poppy</name>
    <dbReference type="NCBI Taxonomy" id="74823"/>
    <lineage>
        <taxon>Eukaryota</taxon>
        <taxon>Viridiplantae</taxon>
        <taxon>Streptophyta</taxon>
        <taxon>Embryophyta</taxon>
        <taxon>Tracheophyta</taxon>
        <taxon>Spermatophyta</taxon>
        <taxon>Magnoliopsida</taxon>
        <taxon>Ranunculales</taxon>
        <taxon>Papaveraceae</taxon>
        <taxon>Papaveroideae</taxon>
        <taxon>Papaver</taxon>
    </lineage>
</organism>
<dbReference type="AlphaFoldDB" id="A0AA41SFU1"/>
<evidence type="ECO:0000256" key="1">
    <source>
        <dbReference type="SAM" id="Phobius"/>
    </source>
</evidence>
<feature type="transmembrane region" description="Helical" evidence="1">
    <location>
        <begin position="84"/>
        <end position="104"/>
    </location>
</feature>